<accession>A0ACB8XGY3</accession>
<reference evidence="1 2" key="2">
    <citation type="journal article" date="2022" name="Mol. Ecol. Resour.">
        <title>The genomes of chicory, endive, great burdock and yacon provide insights into Asteraceae paleo-polyploidization history and plant inulin production.</title>
        <authorList>
            <person name="Fan W."/>
            <person name="Wang S."/>
            <person name="Wang H."/>
            <person name="Wang A."/>
            <person name="Jiang F."/>
            <person name="Liu H."/>
            <person name="Zhao H."/>
            <person name="Xu D."/>
            <person name="Zhang Y."/>
        </authorList>
    </citation>
    <scope>NUCLEOTIDE SEQUENCE [LARGE SCALE GENOMIC DNA]</scope>
    <source>
        <strain evidence="2">cv. Niubang</strain>
    </source>
</reference>
<dbReference type="EMBL" id="CM042064">
    <property type="protein sequence ID" value="KAI3665604.1"/>
    <property type="molecule type" value="Genomic_DNA"/>
</dbReference>
<gene>
    <name evidence="1" type="ORF">L6452_44233</name>
</gene>
<protein>
    <submittedName>
        <fullName evidence="1">Uncharacterized protein</fullName>
    </submittedName>
</protein>
<dbReference type="Proteomes" id="UP001055879">
    <property type="component" value="Linkage Group LG18"/>
</dbReference>
<sequence>MSVVLLWLYGHECFLSRIKVARSCCSLVCDRSLFGRWQVWKSCPETGAFGTFDSRRGRDFQKQEHGRCCSSGVKSGSSVLFLIAIFGITGYVSCSRKRVVGRMGSSMFVPWSS</sequence>
<reference evidence="2" key="1">
    <citation type="journal article" date="2022" name="Mol. Ecol. Resour.">
        <title>The genomes of chicory, endive, great burdock and yacon provide insights into Asteraceae palaeo-polyploidization history and plant inulin production.</title>
        <authorList>
            <person name="Fan W."/>
            <person name="Wang S."/>
            <person name="Wang H."/>
            <person name="Wang A."/>
            <person name="Jiang F."/>
            <person name="Liu H."/>
            <person name="Zhao H."/>
            <person name="Xu D."/>
            <person name="Zhang Y."/>
        </authorList>
    </citation>
    <scope>NUCLEOTIDE SEQUENCE [LARGE SCALE GENOMIC DNA]</scope>
    <source>
        <strain evidence="2">cv. Niubang</strain>
    </source>
</reference>
<evidence type="ECO:0000313" key="1">
    <source>
        <dbReference type="EMBL" id="KAI3665604.1"/>
    </source>
</evidence>
<evidence type="ECO:0000313" key="2">
    <source>
        <dbReference type="Proteomes" id="UP001055879"/>
    </source>
</evidence>
<comment type="caution">
    <text evidence="1">The sequence shown here is derived from an EMBL/GenBank/DDBJ whole genome shotgun (WGS) entry which is preliminary data.</text>
</comment>
<name>A0ACB8XGY3_ARCLA</name>
<organism evidence="1 2">
    <name type="scientific">Arctium lappa</name>
    <name type="common">Greater burdock</name>
    <name type="synonym">Lappa major</name>
    <dbReference type="NCBI Taxonomy" id="4217"/>
    <lineage>
        <taxon>Eukaryota</taxon>
        <taxon>Viridiplantae</taxon>
        <taxon>Streptophyta</taxon>
        <taxon>Embryophyta</taxon>
        <taxon>Tracheophyta</taxon>
        <taxon>Spermatophyta</taxon>
        <taxon>Magnoliopsida</taxon>
        <taxon>eudicotyledons</taxon>
        <taxon>Gunneridae</taxon>
        <taxon>Pentapetalae</taxon>
        <taxon>asterids</taxon>
        <taxon>campanulids</taxon>
        <taxon>Asterales</taxon>
        <taxon>Asteraceae</taxon>
        <taxon>Carduoideae</taxon>
        <taxon>Cardueae</taxon>
        <taxon>Arctiinae</taxon>
        <taxon>Arctium</taxon>
    </lineage>
</organism>
<proteinExistence type="predicted"/>
<keyword evidence="2" id="KW-1185">Reference proteome</keyword>